<dbReference type="PROSITE" id="PS51367">
    <property type="entry name" value="THAUMATIN_2"/>
    <property type="match status" value="1"/>
</dbReference>
<dbReference type="PRINTS" id="PR00347">
    <property type="entry name" value="THAUMATIN"/>
</dbReference>
<keyword evidence="4" id="KW-1185">Reference proteome</keyword>
<dbReference type="InterPro" id="IPR017949">
    <property type="entry name" value="Thaumatin_CS"/>
</dbReference>
<reference evidence="3 4" key="1">
    <citation type="journal article" date="2023" name="Hortic Res">
        <title>The complete reference genome for grapevine (Vitis vinifera L.) genetics and breeding.</title>
        <authorList>
            <person name="Shi X."/>
            <person name="Cao S."/>
            <person name="Wang X."/>
            <person name="Huang S."/>
            <person name="Wang Y."/>
            <person name="Liu Z."/>
            <person name="Liu W."/>
            <person name="Leng X."/>
            <person name="Peng Y."/>
            <person name="Wang N."/>
            <person name="Wang Y."/>
            <person name="Ma Z."/>
            <person name="Xu X."/>
            <person name="Zhang F."/>
            <person name="Xue H."/>
            <person name="Zhong H."/>
            <person name="Wang Y."/>
            <person name="Zhang K."/>
            <person name="Velt A."/>
            <person name="Avia K."/>
            <person name="Holtgrawe D."/>
            <person name="Grimplet J."/>
            <person name="Matus J.T."/>
            <person name="Ware D."/>
            <person name="Wu X."/>
            <person name="Wang H."/>
            <person name="Liu C."/>
            <person name="Fang Y."/>
            <person name="Rustenholz C."/>
            <person name="Cheng Z."/>
            <person name="Xiao H."/>
            <person name="Zhou Y."/>
        </authorList>
    </citation>
    <scope>NUCLEOTIDE SEQUENCE [LARGE SCALE GENOMIC DNA]</scope>
    <source>
        <strain evidence="4">cv. Pinot noir / PN40024</strain>
        <tissue evidence="3">Leaf</tissue>
    </source>
</reference>
<dbReference type="Pfam" id="PF00314">
    <property type="entry name" value="Thaumatin"/>
    <property type="match status" value="1"/>
</dbReference>
<feature type="transmembrane region" description="Helical" evidence="2">
    <location>
        <begin position="174"/>
        <end position="196"/>
    </location>
</feature>
<feature type="region of interest" description="Disordered" evidence="1">
    <location>
        <begin position="419"/>
        <end position="455"/>
    </location>
</feature>
<dbReference type="SUPFAM" id="SSF49870">
    <property type="entry name" value="Osmotin, thaumatin-like protein"/>
    <property type="match status" value="1"/>
</dbReference>
<evidence type="ECO:0000313" key="4">
    <source>
        <dbReference type="Proteomes" id="UP001227230"/>
    </source>
</evidence>
<organism evidence="3 4">
    <name type="scientific">Vitis vinifera</name>
    <name type="common">Grape</name>
    <dbReference type="NCBI Taxonomy" id="29760"/>
    <lineage>
        <taxon>Eukaryota</taxon>
        <taxon>Viridiplantae</taxon>
        <taxon>Streptophyta</taxon>
        <taxon>Embryophyta</taxon>
        <taxon>Tracheophyta</taxon>
        <taxon>Spermatophyta</taxon>
        <taxon>Magnoliopsida</taxon>
        <taxon>eudicotyledons</taxon>
        <taxon>Gunneridae</taxon>
        <taxon>Pentapetalae</taxon>
        <taxon>rosids</taxon>
        <taxon>Vitales</taxon>
        <taxon>Vitaceae</taxon>
        <taxon>Viteae</taxon>
        <taxon>Vitis</taxon>
    </lineage>
</organism>
<dbReference type="CDD" id="cd09218">
    <property type="entry name" value="TLP-PA"/>
    <property type="match status" value="1"/>
</dbReference>
<name>A0ABY9BUN6_VITVI</name>
<evidence type="ECO:0000256" key="2">
    <source>
        <dbReference type="SAM" id="Phobius"/>
    </source>
</evidence>
<dbReference type="Proteomes" id="UP001227230">
    <property type="component" value="Chromosome 4"/>
</dbReference>
<evidence type="ECO:0000313" key="3">
    <source>
        <dbReference type="EMBL" id="WJZ86199.1"/>
    </source>
</evidence>
<dbReference type="SMART" id="SM00205">
    <property type="entry name" value="THN"/>
    <property type="match status" value="1"/>
</dbReference>
<dbReference type="PROSITE" id="PS00316">
    <property type="entry name" value="THAUMATIN_1"/>
    <property type="match status" value="1"/>
</dbReference>
<feature type="transmembrane region" description="Helical" evidence="2">
    <location>
        <begin position="90"/>
        <end position="113"/>
    </location>
</feature>
<keyword evidence="2" id="KW-0472">Membrane</keyword>
<accession>A0ABY9BUN6</accession>
<proteinExistence type="predicted"/>
<keyword evidence="2" id="KW-0812">Transmembrane</keyword>
<evidence type="ECO:0008006" key="5">
    <source>
        <dbReference type="Google" id="ProtNLM"/>
    </source>
</evidence>
<dbReference type="PANTHER" id="PTHR31048">
    <property type="entry name" value="OS03G0233200 PROTEIN"/>
    <property type="match status" value="1"/>
</dbReference>
<feature type="compositionally biased region" description="Pro residues" evidence="1">
    <location>
        <begin position="132"/>
        <end position="141"/>
    </location>
</feature>
<sequence>MENHFFLLLFFDNTDLKGDWRGEGRGEVKIVCALYKGERGCGRFSLPLSVASFLVSLEVLWVVNAKGLLLHSSSLTAVCRSQKPCLHRLLFFFLFLLFLGFNATLSVHVPSFVTYKAQKPKSDSPKLRRQPPTTPPPPPPPTSLSVISYYLRYCVFPTEPGEEVIIKRIIMGQVSAFSSSSPSLVIVLSLLLILFISEGVSGSTFTFLNRCDFTVWPGILDSAGSPKLETTGFVLPKGSSRGFQAPTGWSGRFWGRTGCNFDGSGHGTCATGDCGSGQVECNGAGASPPATLAEFTLGSGSQDYYDVSLVDGYNLPMMVEGRSKSGACTSTGCVTDLNRRCPNELKVEGGEACKSACEAFGSPEYCCSGAYNTPSTCKPSVYSEIFKSACPRSYSYAYDDATSTFTCNGADYTITFCPSSPSQKSSKDSPRETGTTPDSGSGSGSGSGPESESALASAEGTMLANSWLANLATGASGTARSHPCLTLHSGFVVAIFSLVLPFLVG</sequence>
<dbReference type="InterPro" id="IPR037176">
    <property type="entry name" value="Osmotin/thaumatin-like_sf"/>
</dbReference>
<gene>
    <name evidence="3" type="ORF">VitviT2T_005683</name>
</gene>
<keyword evidence="2" id="KW-1133">Transmembrane helix</keyword>
<evidence type="ECO:0000256" key="1">
    <source>
        <dbReference type="SAM" id="MobiDB-lite"/>
    </source>
</evidence>
<protein>
    <recommendedName>
        <fullName evidence="5">Thaumatin-like protein 1</fullName>
    </recommendedName>
</protein>
<feature type="region of interest" description="Disordered" evidence="1">
    <location>
        <begin position="119"/>
        <end position="141"/>
    </location>
</feature>
<dbReference type="InterPro" id="IPR001938">
    <property type="entry name" value="Thaumatin"/>
</dbReference>
<dbReference type="EMBL" id="CP126651">
    <property type="protein sequence ID" value="WJZ86199.1"/>
    <property type="molecule type" value="Genomic_DNA"/>
</dbReference>
<dbReference type="Gene3D" id="2.60.110.10">
    <property type="entry name" value="Thaumatin"/>
    <property type="match status" value="1"/>
</dbReference>